<evidence type="ECO:0000256" key="1">
    <source>
        <dbReference type="ARBA" id="ARBA00038473"/>
    </source>
</evidence>
<feature type="domain" description="Beta-lactamase-related" evidence="3">
    <location>
        <begin position="147"/>
        <end position="460"/>
    </location>
</feature>
<dbReference type="InterPro" id="IPR051478">
    <property type="entry name" value="Beta-lactamase-like_AB/R"/>
</dbReference>
<evidence type="ECO:0000313" key="4">
    <source>
        <dbReference type="EMBL" id="NVD43523.1"/>
    </source>
</evidence>
<dbReference type="SUPFAM" id="SSF56601">
    <property type="entry name" value="beta-lactamase/transpeptidase-like"/>
    <property type="match status" value="1"/>
</dbReference>
<feature type="signal peptide" evidence="2">
    <location>
        <begin position="1"/>
        <end position="22"/>
    </location>
</feature>
<dbReference type="Gene3D" id="3.40.710.10">
    <property type="entry name" value="DD-peptidase/beta-lactamase superfamily"/>
    <property type="match status" value="1"/>
</dbReference>
<protein>
    <submittedName>
        <fullName evidence="4">Beta-lactamase family protein</fullName>
    </submittedName>
</protein>
<organism evidence="4 5">
    <name type="scientific">Qipengyuania atrilutea</name>
    <dbReference type="NCBI Taxonomy" id="2744473"/>
    <lineage>
        <taxon>Bacteria</taxon>
        <taxon>Pseudomonadati</taxon>
        <taxon>Pseudomonadota</taxon>
        <taxon>Alphaproteobacteria</taxon>
        <taxon>Sphingomonadales</taxon>
        <taxon>Erythrobacteraceae</taxon>
        <taxon>Qipengyuania</taxon>
    </lineage>
</organism>
<dbReference type="PANTHER" id="PTHR22935">
    <property type="entry name" value="PENICILLIN-BINDING PROTEIN"/>
    <property type="match status" value="1"/>
</dbReference>
<dbReference type="PANTHER" id="PTHR22935:SF95">
    <property type="entry name" value="BETA-LACTAMASE-LIKE 1-RELATED"/>
    <property type="match status" value="1"/>
</dbReference>
<dbReference type="InterPro" id="IPR012338">
    <property type="entry name" value="Beta-lactam/transpept-like"/>
</dbReference>
<dbReference type="AlphaFoldDB" id="A0A850H0Q5"/>
<dbReference type="RefSeq" id="WP_176265851.1">
    <property type="nucleotide sequence ID" value="NZ_JABWGV010000001.1"/>
</dbReference>
<reference evidence="4 5" key="1">
    <citation type="submission" date="2020-06" db="EMBL/GenBank/DDBJ databases">
        <title>Altererythrobacter sp. HHU K3-1.</title>
        <authorList>
            <person name="Zhang D."/>
            <person name="Xue H."/>
        </authorList>
    </citation>
    <scope>NUCLEOTIDE SEQUENCE [LARGE SCALE GENOMIC DNA]</scope>
    <source>
        <strain evidence="4 5">HHU K3-1</strain>
    </source>
</reference>
<evidence type="ECO:0000313" key="5">
    <source>
        <dbReference type="Proteomes" id="UP000561438"/>
    </source>
</evidence>
<feature type="chain" id="PRO_5032535356" evidence="2">
    <location>
        <begin position="23"/>
        <end position="576"/>
    </location>
</feature>
<comment type="similarity">
    <text evidence="1">Belongs to the beta-lactamase family.</text>
</comment>
<accession>A0A850H0Q5</accession>
<proteinExistence type="inferred from homology"/>
<dbReference type="InterPro" id="IPR001466">
    <property type="entry name" value="Beta-lactam-related"/>
</dbReference>
<evidence type="ECO:0000259" key="3">
    <source>
        <dbReference type="Pfam" id="PF00144"/>
    </source>
</evidence>
<keyword evidence="5" id="KW-1185">Reference proteome</keyword>
<comment type="caution">
    <text evidence="4">The sequence shown here is derived from an EMBL/GenBank/DDBJ whole genome shotgun (WGS) entry which is preliminary data.</text>
</comment>
<name>A0A850H0Q5_9SPHN</name>
<dbReference type="EMBL" id="JABWGV010000001">
    <property type="protein sequence ID" value="NVD43523.1"/>
    <property type="molecule type" value="Genomic_DNA"/>
</dbReference>
<keyword evidence="2" id="KW-0732">Signal</keyword>
<dbReference type="Proteomes" id="UP000561438">
    <property type="component" value="Unassembled WGS sequence"/>
</dbReference>
<sequence>MNFVLKGAVVAAAVAIAAPVHAQDPVGYWQGTLDTGAGTLPIGVNIEGGGDGSLSGSIDSPSQQAFGIPVSNVEAAGDRLTFTVPAVGGSYEGEWQAEEKRWVGSWSQGGATFALSLTAGERPPRPAAASPRTLPADWDIPNEEEVAAVIQERLANRPGTGMVVGLVDGDDVQTIARGPSGAASFDADTLFEIGSMTKVFTGLLLADMAADGVVSLDDPVSKHLPAGATMPTRGGKQITLRNLSQQDSGLPRLPDNMVPGDASNPYADYSEQQLLDFLAGYELPRDIGSEYEYSNLGVGLLGYALARAAGSDYETLLRERILTPLGMDDTAIALSADQQARFAGGRDAFNRPTSAWDLPVLAGAGALRSTANDMLKFMRAALDPQSPISREMQLALADPREGPGFGAGLGWMILPAPSGTIVMHGGGTGGFRTHMALQPANNRAVVVLTNSAVDPGAQDIAFHLLAGGPVAEAGAVPQAAQQVQRDEIANLTEAQQDRVLGKWRLTPELAIDITRDGEQLYAAVTGQAALPIFARSPLAFFWRAANAEIVFTEQDGRITGGMFTQDGNSIPVTRAE</sequence>
<dbReference type="Pfam" id="PF00144">
    <property type="entry name" value="Beta-lactamase"/>
    <property type="match status" value="1"/>
</dbReference>
<evidence type="ECO:0000256" key="2">
    <source>
        <dbReference type="SAM" id="SignalP"/>
    </source>
</evidence>
<gene>
    <name evidence="4" type="ORF">HUV48_00640</name>
</gene>